<reference evidence="1 2" key="1">
    <citation type="journal article" date="2020" name="Cell">
        <title>Large-Scale Comparative Analyses of Tick Genomes Elucidate Their Genetic Diversity and Vector Capacities.</title>
        <authorList>
            <consortium name="Tick Genome and Microbiome Consortium (TIGMIC)"/>
            <person name="Jia N."/>
            <person name="Wang J."/>
            <person name="Shi W."/>
            <person name="Du L."/>
            <person name="Sun Y."/>
            <person name="Zhan W."/>
            <person name="Jiang J.F."/>
            <person name="Wang Q."/>
            <person name="Zhang B."/>
            <person name="Ji P."/>
            <person name="Bell-Sakyi L."/>
            <person name="Cui X.M."/>
            <person name="Yuan T.T."/>
            <person name="Jiang B.G."/>
            <person name="Yang W.F."/>
            <person name="Lam T.T."/>
            <person name="Chang Q.C."/>
            <person name="Ding S.J."/>
            <person name="Wang X.J."/>
            <person name="Zhu J.G."/>
            <person name="Ruan X.D."/>
            <person name="Zhao L."/>
            <person name="Wei J.T."/>
            <person name="Ye R.Z."/>
            <person name="Que T.C."/>
            <person name="Du C.H."/>
            <person name="Zhou Y.H."/>
            <person name="Cheng J.X."/>
            <person name="Dai P.F."/>
            <person name="Guo W.B."/>
            <person name="Han X.H."/>
            <person name="Huang E.J."/>
            <person name="Li L.F."/>
            <person name="Wei W."/>
            <person name="Gao Y.C."/>
            <person name="Liu J.Z."/>
            <person name="Shao H.Z."/>
            <person name="Wang X."/>
            <person name="Wang C.C."/>
            <person name="Yang T.C."/>
            <person name="Huo Q.B."/>
            <person name="Li W."/>
            <person name="Chen H.Y."/>
            <person name="Chen S.E."/>
            <person name="Zhou L.G."/>
            <person name="Ni X.B."/>
            <person name="Tian J.H."/>
            <person name="Sheng Y."/>
            <person name="Liu T."/>
            <person name="Pan Y.S."/>
            <person name="Xia L.Y."/>
            <person name="Li J."/>
            <person name="Zhao F."/>
            <person name="Cao W.C."/>
        </authorList>
    </citation>
    <scope>NUCLEOTIDE SEQUENCE [LARGE SCALE GENOMIC DNA]</scope>
    <source>
        <strain evidence="1">Iper-2018</strain>
    </source>
</reference>
<organism evidence="1 2">
    <name type="scientific">Ixodes persulcatus</name>
    <name type="common">Taiga tick</name>
    <dbReference type="NCBI Taxonomy" id="34615"/>
    <lineage>
        <taxon>Eukaryota</taxon>
        <taxon>Metazoa</taxon>
        <taxon>Ecdysozoa</taxon>
        <taxon>Arthropoda</taxon>
        <taxon>Chelicerata</taxon>
        <taxon>Arachnida</taxon>
        <taxon>Acari</taxon>
        <taxon>Parasitiformes</taxon>
        <taxon>Ixodida</taxon>
        <taxon>Ixodoidea</taxon>
        <taxon>Ixodidae</taxon>
        <taxon>Ixodinae</taxon>
        <taxon>Ixodes</taxon>
    </lineage>
</organism>
<sequence>MAGSAESLAASRFASALCATESSFQESEFSEELSNHLVEGDFREFRKRHNSESSSSDASSGSFESCLEEIEELPDCSGIGSRRVVLSVLEDSSNPRRFGTLRDHQLPSFESFFDMTREFVSLFTTLHFERKCIAGVYVCVACLRAIVVLQKIVTAMRKSPQGRQQILNNCTFMKVLLNLCDLDAPVGPRICSVIGRHVSWFYQRGLNRPLIHSVEILPDTEASIKLWQLFLGKAVDKIKPLTYVAKFSKSPKSFNLPEGANSMWTKTEDDSKETGNALLKGLKTSQTPVQVGELSMLEVVGCLDARHLWVYSGGETRESIQSLGESVLEFLSTLTEPGHRQHAPTVGSIAGFMSSSKHARRVLVLQVQGDAADVWSMDYGDIYQVPWSTLVDLPPSFKCIPAQVGLCILKDVRPVPYLSLLRECVRTLRCLTSHHGSEVSYHASMVHEMSRLQGFKVLCDLVSCPDQECRLSAIVCMLQSCRRHLGQAALSEAGCVPAVLEHLRKLLVKHVPVNYNSDIQEKQHLVRLLQTMFLHNEQLLDKYADSDLLQVLCRIQKNSSPKCMLYRDVDCCLRTILGPAYRECRRSPQVKLVSMTAEKLRNLNRTAGQQESWNKGNPRPQPLHTELLAVNPSDGRALVPRGRFYLRGTLADFGCDGTHELRPLPNMKQASARTLAKIFCSFLNTWRPCTIYYGITRDHFVRGVSVNHEERDGLRRGVDFMVGNLRPHLTSSSYSVEFVPVLRSPEDPPESSFKSVMEVRVCGVPQTVYTTSDGECFLREGSCTYQATTHNVRGWVAGQEEGRYVSGEDPGRDRGIAEEQPAD</sequence>
<dbReference type="Proteomes" id="UP000805193">
    <property type="component" value="Unassembled WGS sequence"/>
</dbReference>
<proteinExistence type="predicted"/>
<name>A0AC60QIZ8_IXOPE</name>
<evidence type="ECO:0000313" key="2">
    <source>
        <dbReference type="Proteomes" id="UP000805193"/>
    </source>
</evidence>
<protein>
    <submittedName>
        <fullName evidence="1">Uncharacterized protein</fullName>
    </submittedName>
</protein>
<keyword evidence="2" id="KW-1185">Reference proteome</keyword>
<gene>
    <name evidence="1" type="ORF">HPB47_019145</name>
</gene>
<comment type="caution">
    <text evidence="1">The sequence shown here is derived from an EMBL/GenBank/DDBJ whole genome shotgun (WGS) entry which is preliminary data.</text>
</comment>
<dbReference type="EMBL" id="JABSTQ010008555">
    <property type="protein sequence ID" value="KAG0434377.1"/>
    <property type="molecule type" value="Genomic_DNA"/>
</dbReference>
<evidence type="ECO:0000313" key="1">
    <source>
        <dbReference type="EMBL" id="KAG0434377.1"/>
    </source>
</evidence>
<accession>A0AC60QIZ8</accession>